<proteinExistence type="predicted"/>
<dbReference type="PROSITE" id="PS51257">
    <property type="entry name" value="PROKAR_LIPOPROTEIN"/>
    <property type="match status" value="1"/>
</dbReference>
<feature type="compositionally biased region" description="Gly residues" evidence="1">
    <location>
        <begin position="47"/>
        <end position="63"/>
    </location>
</feature>
<comment type="caution">
    <text evidence="3">The sequence shown here is derived from an EMBL/GenBank/DDBJ whole genome shotgun (WGS) entry which is preliminary data.</text>
</comment>
<accession>A0A8T4J2L8</accession>
<reference evidence="3" key="1">
    <citation type="submission" date="2021-04" db="EMBL/GenBank/DDBJ databases">
        <title>Sequencing of actinobacteria type strains.</title>
        <authorList>
            <person name="Nguyen G.-S."/>
            <person name="Wentzel A."/>
        </authorList>
    </citation>
    <scope>NUCLEOTIDE SEQUENCE</scope>
    <source>
        <strain evidence="3">DSM 42095</strain>
    </source>
</reference>
<keyword evidence="2" id="KW-0732">Signal</keyword>
<dbReference type="Proteomes" id="UP000675554">
    <property type="component" value="Unassembled WGS sequence"/>
</dbReference>
<gene>
    <name evidence="3" type="ORF">KDA82_32305</name>
</gene>
<dbReference type="AlphaFoldDB" id="A0A8T4J2L8"/>
<sequence>MTIRRTMKHRRGMTAVAITTGLVLAVAGCGGGDDGKDEADASPGSSENGGGDGGDKGGGGDAGSDGDEVLAEVKGSDDITLTFNSAKREEGGFVTITGTVANGGSGLWLSPSWSGDEEELAAKNASSMAGAKLVDKVGKKRYYILRDTEGRCLCTVFQGGIKGGESKTWYAQFPAPPEDNNKIDFQIADMPPATLQISEGE</sequence>
<keyword evidence="4" id="KW-1185">Reference proteome</keyword>
<dbReference type="EMBL" id="JAGSMN010000996">
    <property type="protein sequence ID" value="MBR7677592.1"/>
    <property type="molecule type" value="Genomic_DNA"/>
</dbReference>
<evidence type="ECO:0000313" key="4">
    <source>
        <dbReference type="Proteomes" id="UP000675554"/>
    </source>
</evidence>
<evidence type="ECO:0000256" key="2">
    <source>
        <dbReference type="SAM" id="SignalP"/>
    </source>
</evidence>
<evidence type="ECO:0008006" key="5">
    <source>
        <dbReference type="Google" id="ProtNLM"/>
    </source>
</evidence>
<evidence type="ECO:0000256" key="1">
    <source>
        <dbReference type="SAM" id="MobiDB-lite"/>
    </source>
</evidence>
<protein>
    <recommendedName>
        <fullName evidence="5">Secreted protein</fullName>
    </recommendedName>
</protein>
<feature type="signal peptide" evidence="2">
    <location>
        <begin position="1"/>
        <end position="25"/>
    </location>
</feature>
<feature type="region of interest" description="Disordered" evidence="1">
    <location>
        <begin position="33"/>
        <end position="68"/>
    </location>
</feature>
<evidence type="ECO:0000313" key="3">
    <source>
        <dbReference type="EMBL" id="MBR7677592.1"/>
    </source>
</evidence>
<organism evidence="3 4">
    <name type="scientific">Streptomyces daliensis</name>
    <dbReference type="NCBI Taxonomy" id="299421"/>
    <lineage>
        <taxon>Bacteria</taxon>
        <taxon>Bacillati</taxon>
        <taxon>Actinomycetota</taxon>
        <taxon>Actinomycetes</taxon>
        <taxon>Kitasatosporales</taxon>
        <taxon>Streptomycetaceae</taxon>
        <taxon>Streptomyces</taxon>
    </lineage>
</organism>
<name>A0A8T4J2L8_9ACTN</name>
<feature type="chain" id="PRO_5039029909" description="Secreted protein" evidence="2">
    <location>
        <begin position="26"/>
        <end position="201"/>
    </location>
</feature>